<feature type="transmembrane region" description="Helical" evidence="2">
    <location>
        <begin position="111"/>
        <end position="132"/>
    </location>
</feature>
<gene>
    <name evidence="3" type="ORF">MQP27_33440</name>
</gene>
<evidence type="ECO:0000313" key="3">
    <source>
        <dbReference type="EMBL" id="MCI3275993.1"/>
    </source>
</evidence>
<organism evidence="3 4">
    <name type="scientific">Streptomyces cylindrosporus</name>
    <dbReference type="NCBI Taxonomy" id="2927583"/>
    <lineage>
        <taxon>Bacteria</taxon>
        <taxon>Bacillati</taxon>
        <taxon>Actinomycetota</taxon>
        <taxon>Actinomycetes</taxon>
        <taxon>Kitasatosporales</taxon>
        <taxon>Streptomycetaceae</taxon>
        <taxon>Streptomyces</taxon>
    </lineage>
</organism>
<dbReference type="Proteomes" id="UP001165269">
    <property type="component" value="Unassembled WGS sequence"/>
</dbReference>
<comment type="caution">
    <text evidence="3">The sequence shown here is derived from an EMBL/GenBank/DDBJ whole genome shotgun (WGS) entry which is preliminary data.</text>
</comment>
<keyword evidence="2" id="KW-0472">Membrane</keyword>
<proteinExistence type="predicted"/>
<feature type="region of interest" description="Disordered" evidence="1">
    <location>
        <begin position="1"/>
        <end position="40"/>
    </location>
</feature>
<keyword evidence="4" id="KW-1185">Reference proteome</keyword>
<dbReference type="RefSeq" id="WP_242771839.1">
    <property type="nucleotide sequence ID" value="NZ_JALDAY010000011.1"/>
</dbReference>
<keyword evidence="2" id="KW-1133">Transmembrane helix</keyword>
<name>A0ABS9YFI9_9ACTN</name>
<dbReference type="EMBL" id="JALDAY010000011">
    <property type="protein sequence ID" value="MCI3275993.1"/>
    <property type="molecule type" value="Genomic_DNA"/>
</dbReference>
<keyword evidence="2" id="KW-0812">Transmembrane</keyword>
<accession>A0ABS9YFI9</accession>
<evidence type="ECO:0000256" key="1">
    <source>
        <dbReference type="SAM" id="MobiDB-lite"/>
    </source>
</evidence>
<reference evidence="3" key="1">
    <citation type="submission" date="2022-03" db="EMBL/GenBank/DDBJ databases">
        <title>Streptomyces 7R015 and 7R016 isolated from Barleria lupulina in Thailand.</title>
        <authorList>
            <person name="Kanchanasin P."/>
            <person name="Phongsopitanun W."/>
            <person name="Tanasupawat S."/>
        </authorList>
    </citation>
    <scope>NUCLEOTIDE SEQUENCE</scope>
    <source>
        <strain evidence="3">7R015</strain>
    </source>
</reference>
<feature type="compositionally biased region" description="Pro residues" evidence="1">
    <location>
        <begin position="17"/>
        <end position="35"/>
    </location>
</feature>
<evidence type="ECO:0000313" key="4">
    <source>
        <dbReference type="Proteomes" id="UP001165269"/>
    </source>
</evidence>
<evidence type="ECO:0000256" key="2">
    <source>
        <dbReference type="SAM" id="Phobius"/>
    </source>
</evidence>
<sequence length="180" mass="18948">MTEPNSYQGGDKQWGPGQPPPAQPAVPPSTPPPGYGYPANAAPAYGNPTPAYGYPHQPAAPVPMGGAPVLAIGDITVMGDQIITPAGSLPLRGAVWNATDMSHTEEKIPTVAIVLAIVFFIFCLLGLFFLLMKERKTTGFIQVTVTSAGRHHSTMIPALGPHTFPAVMGQINYARSLSNM</sequence>
<protein>
    <submittedName>
        <fullName evidence="3">Uncharacterized protein</fullName>
    </submittedName>
</protein>